<accession>A0AAU9IBJ9</accession>
<dbReference type="PROSITE" id="PS50082">
    <property type="entry name" value="WD_REPEATS_2"/>
    <property type="match status" value="1"/>
</dbReference>
<proteinExistence type="predicted"/>
<dbReference type="InterPro" id="IPR015943">
    <property type="entry name" value="WD40/YVTN_repeat-like_dom_sf"/>
</dbReference>
<dbReference type="SUPFAM" id="SSF50978">
    <property type="entry name" value="WD40 repeat-like"/>
    <property type="match status" value="1"/>
</dbReference>
<evidence type="ECO:0000313" key="5">
    <source>
        <dbReference type="Proteomes" id="UP001162131"/>
    </source>
</evidence>
<dbReference type="AlphaFoldDB" id="A0AAU9IBJ9"/>
<dbReference type="InterPro" id="IPR036322">
    <property type="entry name" value="WD40_repeat_dom_sf"/>
</dbReference>
<dbReference type="PANTHER" id="PTHR14107">
    <property type="entry name" value="WD REPEAT PROTEIN"/>
    <property type="match status" value="1"/>
</dbReference>
<keyword evidence="5" id="KW-1185">Reference proteome</keyword>
<evidence type="ECO:0000313" key="4">
    <source>
        <dbReference type="EMBL" id="CAG9311295.1"/>
    </source>
</evidence>
<organism evidence="4 5">
    <name type="scientific">Blepharisma stoltei</name>
    <dbReference type="NCBI Taxonomy" id="1481888"/>
    <lineage>
        <taxon>Eukaryota</taxon>
        <taxon>Sar</taxon>
        <taxon>Alveolata</taxon>
        <taxon>Ciliophora</taxon>
        <taxon>Postciliodesmatophora</taxon>
        <taxon>Heterotrichea</taxon>
        <taxon>Heterotrichida</taxon>
        <taxon>Blepharismidae</taxon>
        <taxon>Blepharisma</taxon>
    </lineage>
</organism>
<dbReference type="Gene3D" id="2.130.10.10">
    <property type="entry name" value="YVTN repeat-like/Quinoprotein amine dehydrogenase"/>
    <property type="match status" value="1"/>
</dbReference>
<dbReference type="InterPro" id="IPR051362">
    <property type="entry name" value="WD_repeat_creC_regulators"/>
</dbReference>
<dbReference type="PROSITE" id="PS50294">
    <property type="entry name" value="WD_REPEATS_REGION"/>
    <property type="match status" value="1"/>
</dbReference>
<evidence type="ECO:0000256" key="1">
    <source>
        <dbReference type="ARBA" id="ARBA00022574"/>
    </source>
</evidence>
<gene>
    <name evidence="4" type="ORF">BSTOLATCC_MIC3585</name>
</gene>
<dbReference type="Proteomes" id="UP001162131">
    <property type="component" value="Unassembled WGS sequence"/>
</dbReference>
<sequence>MQMYNAKKPPSFSLNGRHYKPESNWNAVSSKFRGCPSRHHMAISRHPSQHTFIVSTYLGFVVCEDYNNTQILSELSTEKMHVTSVDFSTTEQPEALITFTLGHILLIDPIKRRRGKVTWLNTQRNIYSPRPPIVCRWYNEKEFIVLFDDNTMWKFSKEFEIESERSTRYLTERLKEARNSLVDFISFDYPRNDGSPTSLWKFYCGRIRDLRFANKVGPNQSLFALITDEGQLKIFDFERAVSLVSFYSYFAGFLCMSWSSDNSVIVTGGEDDSISVWSLELRKLIHRGEGHSSWVSAVAIATEIDNSYTVWSAGQDGKLLVWNFMKEERSEIANGYEMKDHVSYPMRNEFPIMQPVLDLEISSDPLQALDVYEGSVFVCDSMGNINRWVEQEN</sequence>
<evidence type="ECO:0000256" key="2">
    <source>
        <dbReference type="ARBA" id="ARBA00022737"/>
    </source>
</evidence>
<name>A0AAU9IBJ9_9CILI</name>
<dbReference type="InterPro" id="IPR001680">
    <property type="entry name" value="WD40_rpt"/>
</dbReference>
<dbReference type="PANTHER" id="PTHR14107:SF16">
    <property type="entry name" value="AT02583P"/>
    <property type="match status" value="1"/>
</dbReference>
<protein>
    <submittedName>
        <fullName evidence="4">Uncharacterized protein</fullName>
    </submittedName>
</protein>
<dbReference type="EMBL" id="CAJZBQ010000004">
    <property type="protein sequence ID" value="CAG9311295.1"/>
    <property type="molecule type" value="Genomic_DNA"/>
</dbReference>
<evidence type="ECO:0000256" key="3">
    <source>
        <dbReference type="PROSITE-ProRule" id="PRU00221"/>
    </source>
</evidence>
<keyword evidence="2" id="KW-0677">Repeat</keyword>
<dbReference type="Pfam" id="PF00400">
    <property type="entry name" value="WD40"/>
    <property type="match status" value="2"/>
</dbReference>
<reference evidence="4" key="1">
    <citation type="submission" date="2021-09" db="EMBL/GenBank/DDBJ databases">
        <authorList>
            <consortium name="AG Swart"/>
            <person name="Singh M."/>
            <person name="Singh A."/>
            <person name="Seah K."/>
            <person name="Emmerich C."/>
        </authorList>
    </citation>
    <scope>NUCLEOTIDE SEQUENCE</scope>
    <source>
        <strain evidence="4">ATCC30299</strain>
    </source>
</reference>
<feature type="repeat" description="WD" evidence="3">
    <location>
        <begin position="246"/>
        <end position="287"/>
    </location>
</feature>
<keyword evidence="1 3" id="KW-0853">WD repeat</keyword>
<dbReference type="SMART" id="SM00320">
    <property type="entry name" value="WD40"/>
    <property type="match status" value="2"/>
</dbReference>
<comment type="caution">
    <text evidence="4">The sequence shown here is derived from an EMBL/GenBank/DDBJ whole genome shotgun (WGS) entry which is preliminary data.</text>
</comment>